<dbReference type="InterPro" id="IPR001584">
    <property type="entry name" value="Integrase_cat-core"/>
</dbReference>
<dbReference type="Pfam" id="PF07727">
    <property type="entry name" value="RVT_2"/>
    <property type="match status" value="1"/>
</dbReference>
<dbReference type="CDD" id="cd09272">
    <property type="entry name" value="RNase_HI_RT_Ty1"/>
    <property type="match status" value="1"/>
</dbReference>
<dbReference type="InterPro" id="IPR025724">
    <property type="entry name" value="GAG-pre-integrase_dom"/>
</dbReference>
<dbReference type="GO" id="GO:0003676">
    <property type="term" value="F:nucleic acid binding"/>
    <property type="evidence" value="ECO:0007669"/>
    <property type="project" value="InterPro"/>
</dbReference>
<keyword evidence="2" id="KW-0378">Hydrolase</keyword>
<dbReference type="Pfam" id="PF14223">
    <property type="entry name" value="Retrotran_gag_2"/>
    <property type="match status" value="1"/>
</dbReference>
<dbReference type="SUPFAM" id="SSF53098">
    <property type="entry name" value="Ribonuclease H-like"/>
    <property type="match status" value="1"/>
</dbReference>
<evidence type="ECO:0000256" key="3">
    <source>
        <dbReference type="SAM" id="MobiDB-lite"/>
    </source>
</evidence>
<reference evidence="5" key="1">
    <citation type="journal article" date="2019" name="Sci. Rep.">
        <title>Draft genome of Tanacetum cinerariifolium, the natural source of mosquito coil.</title>
        <authorList>
            <person name="Yamashiro T."/>
            <person name="Shiraishi A."/>
            <person name="Satake H."/>
            <person name="Nakayama K."/>
        </authorList>
    </citation>
    <scope>NUCLEOTIDE SEQUENCE</scope>
</reference>
<gene>
    <name evidence="5" type="ORF">Tci_516525</name>
</gene>
<dbReference type="EMBL" id="BKCJ010279815">
    <property type="protein sequence ID" value="GEZ44552.1"/>
    <property type="molecule type" value="Genomic_DNA"/>
</dbReference>
<dbReference type="PANTHER" id="PTHR42648">
    <property type="entry name" value="TRANSPOSASE, PUTATIVE-RELATED"/>
    <property type="match status" value="1"/>
</dbReference>
<dbReference type="Pfam" id="PF13976">
    <property type="entry name" value="gag_pre-integrs"/>
    <property type="match status" value="1"/>
</dbReference>
<organism evidence="5">
    <name type="scientific">Tanacetum cinerariifolium</name>
    <name type="common">Dalmatian daisy</name>
    <name type="synonym">Chrysanthemum cinerariifolium</name>
    <dbReference type="NCBI Taxonomy" id="118510"/>
    <lineage>
        <taxon>Eukaryota</taxon>
        <taxon>Viridiplantae</taxon>
        <taxon>Streptophyta</taxon>
        <taxon>Embryophyta</taxon>
        <taxon>Tracheophyta</taxon>
        <taxon>Spermatophyta</taxon>
        <taxon>Magnoliopsida</taxon>
        <taxon>eudicotyledons</taxon>
        <taxon>Gunneridae</taxon>
        <taxon>Pentapetalae</taxon>
        <taxon>asterids</taxon>
        <taxon>campanulids</taxon>
        <taxon>Asterales</taxon>
        <taxon>Asteraceae</taxon>
        <taxon>Asteroideae</taxon>
        <taxon>Anthemideae</taxon>
        <taxon>Anthemidinae</taxon>
        <taxon>Tanacetum</taxon>
    </lineage>
</organism>
<dbReference type="InterPro" id="IPR039537">
    <property type="entry name" value="Retrotran_Ty1/copia-like"/>
</dbReference>
<dbReference type="GO" id="GO:0046872">
    <property type="term" value="F:metal ion binding"/>
    <property type="evidence" value="ECO:0007669"/>
    <property type="project" value="UniProtKB-KW"/>
</dbReference>
<dbReference type="PROSITE" id="PS50994">
    <property type="entry name" value="INTEGRASE"/>
    <property type="match status" value="1"/>
</dbReference>
<feature type="non-terminal residue" evidence="5">
    <location>
        <position position="1104"/>
    </location>
</feature>
<feature type="domain" description="Integrase catalytic" evidence="4">
    <location>
        <begin position="511"/>
        <end position="603"/>
    </location>
</feature>
<dbReference type="InterPro" id="IPR036397">
    <property type="entry name" value="RNaseH_sf"/>
</dbReference>
<name>A0A699IJZ3_TANCI</name>
<dbReference type="GO" id="GO:0016787">
    <property type="term" value="F:hydrolase activity"/>
    <property type="evidence" value="ECO:0007669"/>
    <property type="project" value="UniProtKB-KW"/>
</dbReference>
<dbReference type="InterPro" id="IPR013103">
    <property type="entry name" value="RVT_2"/>
</dbReference>
<protein>
    <submittedName>
        <fullName evidence="5">Ribonuclease H-like domain-containing protein</fullName>
    </submittedName>
</protein>
<dbReference type="Pfam" id="PF25597">
    <property type="entry name" value="SH3_retrovirus"/>
    <property type="match status" value="1"/>
</dbReference>
<dbReference type="PANTHER" id="PTHR42648:SF32">
    <property type="entry name" value="RIBONUCLEASE H-LIKE DOMAIN, GAG-PRE-INTEGRASE DOMAIN PROTEIN-RELATED"/>
    <property type="match status" value="1"/>
</dbReference>
<feature type="compositionally biased region" description="Low complexity" evidence="3">
    <location>
        <begin position="758"/>
        <end position="770"/>
    </location>
</feature>
<dbReference type="InterPro" id="IPR057670">
    <property type="entry name" value="SH3_retrovirus"/>
</dbReference>
<dbReference type="InterPro" id="IPR043502">
    <property type="entry name" value="DNA/RNA_pol_sf"/>
</dbReference>
<dbReference type="SUPFAM" id="SSF56672">
    <property type="entry name" value="DNA/RNA polymerases"/>
    <property type="match status" value="1"/>
</dbReference>
<dbReference type="InterPro" id="IPR012337">
    <property type="entry name" value="RNaseH-like_sf"/>
</dbReference>
<evidence type="ECO:0000259" key="4">
    <source>
        <dbReference type="PROSITE" id="PS50994"/>
    </source>
</evidence>
<proteinExistence type="predicted"/>
<evidence type="ECO:0000256" key="2">
    <source>
        <dbReference type="ARBA" id="ARBA00022801"/>
    </source>
</evidence>
<sequence length="1104" mass="123779">MNTMPCGSKYKTAQELWAAILKTFGGNEATKKTKKNLLKQQYGNFKAEGSETLEQTFNRLQVIVSQLEFMDIEIKQDDLNQNSGNKEVNIVNISTASTNVSTASANIGVASISQDSACAYIASQSSGSQIKFKDINQIDEDDIEEMDIKWNMALLSMRADKFWKRTGKKISIQGTDSYMANDEENHALVADEEAPTEFALMAKTSAESEELEIIKKEKEGLESKLTGFQTALKDLDSLLESQRLDKNKKGLGYSVVPPPPAQVYSPPKKGLSWTGLLEFADDTVTDYSRPSPAIESTSDDAQNRNPSVTEIEALPSTISPKPFIKFVKATDRATPIIILMTKAIGTVVALGGCKITSKGTIKIGKLEFENVYFVKDLKYTLFSVSQICDNKNSVLLTDSECIVLGRDFKMIDDTNVLLRTPRQHNMYSIDLNNIVLHKDLTCLVAKASTDEGMLWHKRLGHLNFKTMNRLVRHNLVRGLPSKCFENDHNCTAYLKGKQHKASLTDDFSRCDNGGEFRNKEMDDFCSQKGIKREFCNARTPQQKGAGERRNRTLIEAIRTMLADAKLLVTFWAEAVNTTCYVQNRVLVNKSHNKTLYELFNGRIPAIGFLKPFGCHVMILNTLDHLGMFEEKGDEGFFIGYFMSSKAFRVFNKRTKRVEENLHVDFLENKAIEKDVGPNWLFDIDSLTKSMNYVPVVVAGTISTNFSGKKDATSQEVKKDVSSLRYIALPNWIHEVHLESFSSQPQETCNSDKPESKGNSNPTATSTNPTADQLETLTVETPIPAVSLPVLTACLNDSLEPSSDTRFISKRVANQVETSSLDNILTLTNRFEDILGVTTNSVDSDGVEADEQVQRGVRTEFHSHNLPEDRSSSSSVLAILMLSISRFTVYQLDVKSAFLYGTIDEEVYVMQPPGFQDPEFLARVYKVEKAIYGLRQAPRAWYGTLSKYLLTNGVQRGDILKKFRYSYVRSANTPMDKENPWGNDGTGKDVDLHLYRSMIGSLMYLTASRPDIMFTVCAYARHQVTPKECHLHAVKRIFRYLKGHPKLGLWYPKESPFDLVAYSDSDYGGATQDCKSTTRGCQFLGRILISWQCKKQTIVATSTTE</sequence>
<feature type="region of interest" description="Disordered" evidence="3">
    <location>
        <begin position="742"/>
        <end position="770"/>
    </location>
</feature>
<dbReference type="Gene3D" id="3.30.420.10">
    <property type="entry name" value="Ribonuclease H-like superfamily/Ribonuclease H"/>
    <property type="match status" value="1"/>
</dbReference>
<dbReference type="GO" id="GO:0015074">
    <property type="term" value="P:DNA integration"/>
    <property type="evidence" value="ECO:0007669"/>
    <property type="project" value="InterPro"/>
</dbReference>
<keyword evidence="1" id="KW-0479">Metal-binding</keyword>
<accession>A0A699IJZ3</accession>
<comment type="caution">
    <text evidence="5">The sequence shown here is derived from an EMBL/GenBank/DDBJ whole genome shotgun (WGS) entry which is preliminary data.</text>
</comment>
<evidence type="ECO:0000313" key="5">
    <source>
        <dbReference type="EMBL" id="GEZ44552.1"/>
    </source>
</evidence>
<evidence type="ECO:0000256" key="1">
    <source>
        <dbReference type="ARBA" id="ARBA00022723"/>
    </source>
</evidence>
<dbReference type="AlphaFoldDB" id="A0A699IJZ3"/>